<dbReference type="OrthoDB" id="261572at2759"/>
<comment type="caution">
    <text evidence="1">The sequence shown here is derived from an EMBL/GenBank/DDBJ whole genome shotgun (WGS) entry which is preliminary data.</text>
</comment>
<dbReference type="Proteomes" id="UP000719766">
    <property type="component" value="Unassembled WGS sequence"/>
</dbReference>
<name>A0A9P7DER2_9AGAM</name>
<keyword evidence="2" id="KW-1185">Reference proteome</keyword>
<proteinExistence type="predicted"/>
<accession>A0A9P7DER2</accession>
<sequence length="225" mass="24916">MPATPREVLLGFGSKESSKDSSSDLHSTLLREVLGNSGRGRGPTYLRARRKCKTYAANSWKRNNKVDMLILRNTKNVLEARTSMHHTAATLQNAFTRAGTTSDVFLRENIERLAPFTRVYKGHVEKGMNVLGPYLPLVHPYAYRTIERSLDHAFELGTLDYPRCRSFEGKSLLAFSTDNGNVGLSTSNVGFVPEYATGAIFDIQDPICEAGKRGATALAWVQDST</sequence>
<dbReference type="EMBL" id="JABBWE010000044">
    <property type="protein sequence ID" value="KAG1791212.1"/>
    <property type="molecule type" value="Genomic_DNA"/>
</dbReference>
<gene>
    <name evidence="1" type="ORF">HD556DRAFT_1537429</name>
</gene>
<evidence type="ECO:0000313" key="1">
    <source>
        <dbReference type="EMBL" id="KAG1791212.1"/>
    </source>
</evidence>
<dbReference type="AlphaFoldDB" id="A0A9P7DER2"/>
<dbReference type="RefSeq" id="XP_041158097.1">
    <property type="nucleotide sequence ID" value="XM_041309659.1"/>
</dbReference>
<dbReference type="GeneID" id="64603423"/>
<evidence type="ECO:0000313" key="2">
    <source>
        <dbReference type="Proteomes" id="UP000719766"/>
    </source>
</evidence>
<protein>
    <submittedName>
        <fullName evidence="1">Uncharacterized protein</fullName>
    </submittedName>
</protein>
<dbReference type="InterPro" id="IPR011989">
    <property type="entry name" value="ARM-like"/>
</dbReference>
<dbReference type="Gene3D" id="1.25.10.10">
    <property type="entry name" value="Leucine-rich Repeat Variant"/>
    <property type="match status" value="1"/>
</dbReference>
<reference evidence="1" key="1">
    <citation type="journal article" date="2020" name="New Phytol.">
        <title>Comparative genomics reveals dynamic genome evolution in host specialist ectomycorrhizal fungi.</title>
        <authorList>
            <person name="Lofgren L.A."/>
            <person name="Nguyen N.H."/>
            <person name="Vilgalys R."/>
            <person name="Ruytinx J."/>
            <person name="Liao H.L."/>
            <person name="Branco S."/>
            <person name="Kuo A."/>
            <person name="LaButti K."/>
            <person name="Lipzen A."/>
            <person name="Andreopoulos W."/>
            <person name="Pangilinan J."/>
            <person name="Riley R."/>
            <person name="Hundley H."/>
            <person name="Na H."/>
            <person name="Barry K."/>
            <person name="Grigoriev I.V."/>
            <person name="Stajich J.E."/>
            <person name="Kennedy P.G."/>
        </authorList>
    </citation>
    <scope>NUCLEOTIDE SEQUENCE</scope>
    <source>
        <strain evidence="1">S12</strain>
    </source>
</reference>
<organism evidence="1 2">
    <name type="scientific">Suillus plorans</name>
    <dbReference type="NCBI Taxonomy" id="116603"/>
    <lineage>
        <taxon>Eukaryota</taxon>
        <taxon>Fungi</taxon>
        <taxon>Dikarya</taxon>
        <taxon>Basidiomycota</taxon>
        <taxon>Agaricomycotina</taxon>
        <taxon>Agaricomycetes</taxon>
        <taxon>Agaricomycetidae</taxon>
        <taxon>Boletales</taxon>
        <taxon>Suillineae</taxon>
        <taxon>Suillaceae</taxon>
        <taxon>Suillus</taxon>
    </lineage>
</organism>